<feature type="non-terminal residue" evidence="1">
    <location>
        <position position="1"/>
    </location>
</feature>
<evidence type="ECO:0000313" key="2">
    <source>
        <dbReference type="Proteomes" id="UP000016935"/>
    </source>
</evidence>
<dbReference type="AlphaFoldDB" id="R0K0Y7"/>
<dbReference type="EMBL" id="KB908592">
    <property type="protein sequence ID" value="EOA86798.1"/>
    <property type="molecule type" value="Genomic_DNA"/>
</dbReference>
<reference evidence="1 2" key="2">
    <citation type="journal article" date="2013" name="PLoS Genet.">
        <title>Comparative genome structure, secondary metabolite, and effector coding capacity across Cochliobolus pathogens.</title>
        <authorList>
            <person name="Condon B.J."/>
            <person name="Leng Y."/>
            <person name="Wu D."/>
            <person name="Bushley K.E."/>
            <person name="Ohm R.A."/>
            <person name="Otillar R."/>
            <person name="Martin J."/>
            <person name="Schackwitz W."/>
            <person name="Grimwood J."/>
            <person name="MohdZainudin N."/>
            <person name="Xue C."/>
            <person name="Wang R."/>
            <person name="Manning V.A."/>
            <person name="Dhillon B."/>
            <person name="Tu Z.J."/>
            <person name="Steffenson B.J."/>
            <person name="Salamov A."/>
            <person name="Sun H."/>
            <person name="Lowry S."/>
            <person name="LaButti K."/>
            <person name="Han J."/>
            <person name="Copeland A."/>
            <person name="Lindquist E."/>
            <person name="Barry K."/>
            <person name="Schmutz J."/>
            <person name="Baker S.E."/>
            <person name="Ciuffetti L.M."/>
            <person name="Grigoriev I.V."/>
            <person name="Zhong S."/>
            <person name="Turgeon B.G."/>
        </authorList>
    </citation>
    <scope>NUCLEOTIDE SEQUENCE [LARGE SCALE GENOMIC DNA]</scope>
    <source>
        <strain evidence="2">28A</strain>
    </source>
</reference>
<organism evidence="1 2">
    <name type="scientific">Exserohilum turcicum (strain 28A)</name>
    <name type="common">Northern leaf blight fungus</name>
    <name type="synonym">Setosphaeria turcica</name>
    <dbReference type="NCBI Taxonomy" id="671987"/>
    <lineage>
        <taxon>Eukaryota</taxon>
        <taxon>Fungi</taxon>
        <taxon>Dikarya</taxon>
        <taxon>Ascomycota</taxon>
        <taxon>Pezizomycotina</taxon>
        <taxon>Dothideomycetes</taxon>
        <taxon>Pleosporomycetidae</taxon>
        <taxon>Pleosporales</taxon>
        <taxon>Pleosporineae</taxon>
        <taxon>Pleosporaceae</taxon>
        <taxon>Exserohilum</taxon>
    </lineage>
</organism>
<reference evidence="1 2" key="1">
    <citation type="journal article" date="2012" name="PLoS Pathog.">
        <title>Diverse lifestyles and strategies of plant pathogenesis encoded in the genomes of eighteen Dothideomycetes fungi.</title>
        <authorList>
            <person name="Ohm R.A."/>
            <person name="Feau N."/>
            <person name="Henrissat B."/>
            <person name="Schoch C.L."/>
            <person name="Horwitz B.A."/>
            <person name="Barry K.W."/>
            <person name="Condon B.J."/>
            <person name="Copeland A.C."/>
            <person name="Dhillon B."/>
            <person name="Glaser F."/>
            <person name="Hesse C.N."/>
            <person name="Kosti I."/>
            <person name="LaButti K."/>
            <person name="Lindquist E.A."/>
            <person name="Lucas S."/>
            <person name="Salamov A.A."/>
            <person name="Bradshaw R.E."/>
            <person name="Ciuffetti L."/>
            <person name="Hamelin R.C."/>
            <person name="Kema G.H.J."/>
            <person name="Lawrence C."/>
            <person name="Scott J.A."/>
            <person name="Spatafora J.W."/>
            <person name="Turgeon B.G."/>
            <person name="de Wit P.J.G.M."/>
            <person name="Zhong S."/>
            <person name="Goodwin S.B."/>
            <person name="Grigoriev I.V."/>
        </authorList>
    </citation>
    <scope>NUCLEOTIDE SEQUENCE [LARGE SCALE GENOMIC DNA]</scope>
    <source>
        <strain evidence="2">28A</strain>
    </source>
</reference>
<name>R0K0Y7_EXST2</name>
<keyword evidence="2" id="KW-1185">Reference proteome</keyword>
<evidence type="ECO:0000313" key="1">
    <source>
        <dbReference type="EMBL" id="EOA86798.1"/>
    </source>
</evidence>
<gene>
    <name evidence="1" type="ORF">SETTUDRAFT_79704</name>
</gene>
<proteinExistence type="predicted"/>
<sequence>HHTPPTTPPARKIGLTWDDFQYEDDTEALHESPPARAKPPTALDLTISKLHHDRQRFTKTIPNDHKNKLCSPRDRSAVLDIYTEALHKINATNHAQMYTEANAKIRTVLGIHKAGTRDAVFTHQLLRPIEPLYAMPRIEVRHDKHGHRAAVRIQEWRRDGWPAKYPVNAVREEKARKGRFVRWFEEEWEDEVEEEWDE</sequence>
<dbReference type="GeneID" id="19405428"/>
<protein>
    <submittedName>
        <fullName evidence="1">Uncharacterized protein</fullName>
    </submittedName>
</protein>
<dbReference type="HOGENOM" id="CLU_1267474_0_0_1"/>
<dbReference type="OrthoDB" id="3796009at2759"/>
<dbReference type="RefSeq" id="XP_008025170.1">
    <property type="nucleotide sequence ID" value="XM_008026979.1"/>
</dbReference>
<feature type="non-terminal residue" evidence="1">
    <location>
        <position position="198"/>
    </location>
</feature>
<accession>R0K0Y7</accession>
<dbReference type="Proteomes" id="UP000016935">
    <property type="component" value="Unassembled WGS sequence"/>
</dbReference>